<dbReference type="GO" id="GO:0005783">
    <property type="term" value="C:endoplasmic reticulum"/>
    <property type="evidence" value="ECO:0007669"/>
    <property type="project" value="TreeGrafter"/>
</dbReference>
<evidence type="ECO:0000256" key="1">
    <source>
        <dbReference type="ARBA" id="ARBA00004141"/>
    </source>
</evidence>
<feature type="compositionally biased region" description="Pro residues" evidence="6">
    <location>
        <begin position="16"/>
        <end position="28"/>
    </location>
</feature>
<dbReference type="Proteomes" id="UP000716595">
    <property type="component" value="Unassembled WGS sequence"/>
</dbReference>
<feature type="region of interest" description="Disordered" evidence="6">
    <location>
        <begin position="1"/>
        <end position="42"/>
    </location>
</feature>
<gene>
    <name evidence="7" type="primary">TMBIM1</name>
    <name evidence="7" type="ORF">FQV12_0013902</name>
</gene>
<feature type="transmembrane region" description="Helical" evidence="5">
    <location>
        <begin position="204"/>
        <end position="224"/>
    </location>
</feature>
<comment type="similarity">
    <text evidence="5">Belongs to the BI1 family.</text>
</comment>
<feature type="transmembrane region" description="Helical" evidence="5">
    <location>
        <begin position="175"/>
        <end position="192"/>
    </location>
</feature>
<evidence type="ECO:0000256" key="3">
    <source>
        <dbReference type="ARBA" id="ARBA00022989"/>
    </source>
</evidence>
<dbReference type="OrthoDB" id="7933078at2759"/>
<reference evidence="7" key="1">
    <citation type="journal article" date="2019" name="Gigascience">
        <title>High-coverage genomes to elucidate the evolution of penguins.</title>
        <authorList>
            <person name="Pan H."/>
            <person name="Cole T.L."/>
            <person name="Bi X."/>
            <person name="Fang M."/>
            <person name="Zhou C."/>
            <person name="Yang Z."/>
            <person name="Ksepka D.T."/>
            <person name="Hart T."/>
            <person name="Bouzat J.L."/>
            <person name="Argilla L.S."/>
            <person name="Bertelsen M.F."/>
            <person name="Boersma P.D."/>
            <person name="Bost C.A."/>
            <person name="Cherel Y."/>
            <person name="Dann P."/>
            <person name="Fiddaman S.R."/>
            <person name="Howard P."/>
            <person name="Labuschagne K."/>
            <person name="Mattern T."/>
            <person name="Miller G."/>
            <person name="Parker P."/>
            <person name="Phillips R.A."/>
            <person name="Quillfeldt P."/>
            <person name="Ryan P.G."/>
            <person name="Taylor H."/>
            <person name="Thompson D.R."/>
            <person name="Young M.J."/>
            <person name="Ellegaard M.R."/>
            <person name="Gilbert M.T.P."/>
            <person name="Sinding M.S."/>
            <person name="Pacheco G."/>
            <person name="Shepherd L.D."/>
            <person name="Tennyson A.J.D."/>
            <person name="Grosser S."/>
            <person name="Kay E."/>
            <person name="Nupen L.J."/>
            <person name="Ellenberg U."/>
            <person name="Houston D.M."/>
            <person name="Reeve A.H."/>
            <person name="Johnson K."/>
            <person name="Masello J.F."/>
            <person name="Stracke T."/>
            <person name="McKinlay B."/>
            <person name="Borboroglu P.G."/>
            <person name="Zhang D.X."/>
            <person name="Zhang G."/>
        </authorList>
    </citation>
    <scope>NUCLEOTIDE SEQUENCE</scope>
    <source>
        <strain evidence="7">RH 110-1</strain>
    </source>
</reference>
<feature type="compositionally biased region" description="Low complexity" evidence="6">
    <location>
        <begin position="29"/>
        <end position="42"/>
    </location>
</feature>
<dbReference type="CDD" id="cd10428">
    <property type="entry name" value="LFG_like"/>
    <property type="match status" value="1"/>
</dbReference>
<dbReference type="GO" id="GO:0016020">
    <property type="term" value="C:membrane"/>
    <property type="evidence" value="ECO:0007669"/>
    <property type="project" value="UniProtKB-SubCell"/>
</dbReference>
<keyword evidence="2 5" id="KW-0812">Transmembrane</keyword>
<dbReference type="Pfam" id="PF01027">
    <property type="entry name" value="Bax1-I"/>
    <property type="match status" value="1"/>
</dbReference>
<dbReference type="AlphaFoldDB" id="A0A8J4KHS0"/>
<comment type="caution">
    <text evidence="7">The sequence shown here is derived from an EMBL/GenBank/DDBJ whole genome shotgun (WGS) entry which is preliminary data.</text>
</comment>
<feature type="transmembrane region" description="Helical" evidence="5">
    <location>
        <begin position="295"/>
        <end position="317"/>
    </location>
</feature>
<keyword evidence="3 5" id="KW-1133">Transmembrane helix</keyword>
<feature type="non-terminal residue" evidence="7">
    <location>
        <position position="1"/>
    </location>
</feature>
<organism evidence="7 8">
    <name type="scientific">Eudyptes chrysocome</name>
    <name type="common">Western rockhopper penguin</name>
    <name type="synonym">Aptenodytes chrysocome</name>
    <dbReference type="NCBI Taxonomy" id="79626"/>
    <lineage>
        <taxon>Eukaryota</taxon>
        <taxon>Metazoa</taxon>
        <taxon>Chordata</taxon>
        <taxon>Craniata</taxon>
        <taxon>Vertebrata</taxon>
        <taxon>Euteleostomi</taxon>
        <taxon>Archelosauria</taxon>
        <taxon>Archosauria</taxon>
        <taxon>Dinosauria</taxon>
        <taxon>Saurischia</taxon>
        <taxon>Theropoda</taxon>
        <taxon>Coelurosauria</taxon>
        <taxon>Aves</taxon>
        <taxon>Neognathae</taxon>
        <taxon>Neoaves</taxon>
        <taxon>Aequornithes</taxon>
        <taxon>Sphenisciformes</taxon>
        <taxon>Spheniscidae</taxon>
        <taxon>Eudyptes</taxon>
    </lineage>
</organism>
<evidence type="ECO:0000313" key="8">
    <source>
        <dbReference type="Proteomes" id="UP000716595"/>
    </source>
</evidence>
<keyword evidence="4 5" id="KW-0472">Membrane</keyword>
<dbReference type="GO" id="GO:2001234">
    <property type="term" value="P:negative regulation of apoptotic signaling pathway"/>
    <property type="evidence" value="ECO:0007669"/>
    <property type="project" value="TreeGrafter"/>
</dbReference>
<dbReference type="PANTHER" id="PTHR23291:SF35">
    <property type="entry name" value="PROTEIN LIFEGUARD 3"/>
    <property type="match status" value="1"/>
</dbReference>
<protein>
    <submittedName>
        <fullName evidence="7">Protein lifeguard 3</fullName>
    </submittedName>
</protein>
<sequence>MAQPNAPPPYDDKNPLYPPPPGGYPQPPHYAGGYPQPGGYPAAGGYAQPGGYPVAGGYPQPGMAMPTMPIRFRVSPNAGDNGIGDGSPLQSADWDDRKVRHTFIRKASPGGPGPPVYAIISLQLLVTVGIIAVFTFVSPVRSFVQRNVAIYYASYAVFLVTYLVLACCQGPRRRFPWNIILLSIFVSGLGPAGGGGWSMYKTNAVLIAMLITAIVAIIVTIFCFQTKAKRGMCPTLPWGRAGAGSRAVGTPRFSRDMCVCVCVCVSRRLILHRFLAYDTQLVLGNRKNTLSPEEYIYGALTIYTDIIYIFTFILQIVGRD</sequence>
<feature type="non-terminal residue" evidence="7">
    <location>
        <position position="320"/>
    </location>
</feature>
<evidence type="ECO:0000256" key="4">
    <source>
        <dbReference type="ARBA" id="ARBA00023136"/>
    </source>
</evidence>
<evidence type="ECO:0000313" key="7">
    <source>
        <dbReference type="EMBL" id="KAF1642049.1"/>
    </source>
</evidence>
<comment type="subcellular location">
    <subcellularLocation>
        <location evidence="1">Membrane</location>
        <topology evidence="1">Multi-pass membrane protein</topology>
    </subcellularLocation>
</comment>
<evidence type="ECO:0000256" key="6">
    <source>
        <dbReference type="SAM" id="MobiDB-lite"/>
    </source>
</evidence>
<dbReference type="EMBL" id="VULL01002776">
    <property type="protein sequence ID" value="KAF1642049.1"/>
    <property type="molecule type" value="Genomic_DNA"/>
</dbReference>
<feature type="transmembrane region" description="Helical" evidence="5">
    <location>
        <begin position="149"/>
        <end position="168"/>
    </location>
</feature>
<accession>A0A8J4KHS0</accession>
<dbReference type="PANTHER" id="PTHR23291">
    <property type="entry name" value="BAX INHIBITOR-RELATED"/>
    <property type="match status" value="1"/>
</dbReference>
<keyword evidence="8" id="KW-1185">Reference proteome</keyword>
<proteinExistence type="inferred from homology"/>
<evidence type="ECO:0000256" key="2">
    <source>
        <dbReference type="ARBA" id="ARBA00022692"/>
    </source>
</evidence>
<name>A0A8J4KHS0_EUDCH</name>
<dbReference type="GO" id="GO:0005794">
    <property type="term" value="C:Golgi apparatus"/>
    <property type="evidence" value="ECO:0007669"/>
    <property type="project" value="TreeGrafter"/>
</dbReference>
<dbReference type="InterPro" id="IPR006214">
    <property type="entry name" value="Bax_inhibitor_1-related"/>
</dbReference>
<feature type="transmembrane region" description="Helical" evidence="5">
    <location>
        <begin position="115"/>
        <end position="137"/>
    </location>
</feature>
<evidence type="ECO:0000256" key="5">
    <source>
        <dbReference type="RuleBase" id="RU004379"/>
    </source>
</evidence>